<dbReference type="Pfam" id="PF00211">
    <property type="entry name" value="Guanylate_cyc"/>
    <property type="match status" value="1"/>
</dbReference>
<name>A0A366XFT1_9RHOB</name>
<proteinExistence type="predicted"/>
<dbReference type="InterPro" id="IPR050697">
    <property type="entry name" value="Adenylyl/Guanylyl_Cyclase_3/4"/>
</dbReference>
<dbReference type="InterPro" id="IPR001054">
    <property type="entry name" value="A/G_cyclase"/>
</dbReference>
<protein>
    <recommendedName>
        <fullName evidence="1">Guanylate cyclase domain-containing protein</fullName>
    </recommendedName>
</protein>
<evidence type="ECO:0000313" key="3">
    <source>
        <dbReference type="Proteomes" id="UP000252706"/>
    </source>
</evidence>
<evidence type="ECO:0000259" key="1">
    <source>
        <dbReference type="PROSITE" id="PS50125"/>
    </source>
</evidence>
<dbReference type="GO" id="GO:0006171">
    <property type="term" value="P:cAMP biosynthetic process"/>
    <property type="evidence" value="ECO:0007669"/>
    <property type="project" value="TreeGrafter"/>
</dbReference>
<sequence length="379" mass="41155">MTWKDTDILDWLLTDGRFLPDLDAATKALGKEMLDIGVPIWRFRLAIRTIHPLVAASSAIWERDSGSIEPQEASHGLEKRDDYIGSPMAVIRETSQPLRQILISLSPTDHHAFHELHARGASDYYGVPLRFSGKGGGIAVFVTDRASGFSETDIAAFNRIALGLTPIVEVYRLNYLSSAIAEAYLGQRSGQRVLGGEITRGHVEQLDAAVFFSDLRNWTGLSSTLPAAEALSLANRYFELIDQAVTAHGGEILKFMGDGVLAIFSESELGERTCINALAAAHAAHEMARNADQPLATDFGVGLHHGRVSYGNVGSERRLDFTVMGQAVNVAARVEALCPRFSQPVLCSKAFADRLPNSNDVLDTVTLKGLSAPQQIFAP</sequence>
<dbReference type="PANTHER" id="PTHR43081:SF11">
    <property type="entry name" value="BLR2264 PROTEIN"/>
    <property type="match status" value="1"/>
</dbReference>
<dbReference type="GO" id="GO:0004016">
    <property type="term" value="F:adenylate cyclase activity"/>
    <property type="evidence" value="ECO:0007669"/>
    <property type="project" value="UniProtKB-ARBA"/>
</dbReference>
<dbReference type="Proteomes" id="UP000252706">
    <property type="component" value="Unassembled WGS sequence"/>
</dbReference>
<dbReference type="EMBL" id="QOCE01000002">
    <property type="protein sequence ID" value="RBW62649.1"/>
    <property type="molecule type" value="Genomic_DNA"/>
</dbReference>
<dbReference type="OrthoDB" id="4565346at2"/>
<dbReference type="Gene3D" id="3.30.70.1230">
    <property type="entry name" value="Nucleotide cyclase"/>
    <property type="match status" value="1"/>
</dbReference>
<gene>
    <name evidence="2" type="ORF">DS909_00605</name>
</gene>
<dbReference type="PROSITE" id="PS50125">
    <property type="entry name" value="GUANYLATE_CYCLASE_2"/>
    <property type="match status" value="1"/>
</dbReference>
<dbReference type="CDD" id="cd07302">
    <property type="entry name" value="CHD"/>
    <property type="match status" value="1"/>
</dbReference>
<reference evidence="2 3" key="1">
    <citation type="submission" date="2018-07" db="EMBL/GenBank/DDBJ databases">
        <title>Modular assembly of carbohydrate-degrading microbial communities in the ocean.</title>
        <authorList>
            <person name="Enke T.N."/>
            <person name="Datta M.S."/>
            <person name="Schwartzman J.A."/>
            <person name="Cermak N."/>
            <person name="Schmitz D.A."/>
            <person name="Barrere J."/>
            <person name="Cordero O.X."/>
        </authorList>
    </citation>
    <scope>NUCLEOTIDE SEQUENCE [LARGE SCALE GENOMIC DNA]</scope>
    <source>
        <strain evidence="2 3">C3M10</strain>
    </source>
</reference>
<organism evidence="2 3">
    <name type="scientific">Phaeobacter gallaeciensis</name>
    <dbReference type="NCBI Taxonomy" id="60890"/>
    <lineage>
        <taxon>Bacteria</taxon>
        <taxon>Pseudomonadati</taxon>
        <taxon>Pseudomonadota</taxon>
        <taxon>Alphaproteobacteria</taxon>
        <taxon>Rhodobacterales</taxon>
        <taxon>Roseobacteraceae</taxon>
        <taxon>Phaeobacter</taxon>
    </lineage>
</organism>
<dbReference type="GO" id="GO:0035556">
    <property type="term" value="P:intracellular signal transduction"/>
    <property type="evidence" value="ECO:0007669"/>
    <property type="project" value="InterPro"/>
</dbReference>
<dbReference type="SUPFAM" id="SSF55073">
    <property type="entry name" value="Nucleotide cyclase"/>
    <property type="match status" value="1"/>
</dbReference>
<accession>A0A366XFT1</accession>
<dbReference type="SMART" id="SM00044">
    <property type="entry name" value="CYCc"/>
    <property type="match status" value="1"/>
</dbReference>
<dbReference type="InterPro" id="IPR029787">
    <property type="entry name" value="Nucleotide_cyclase"/>
</dbReference>
<comment type="caution">
    <text evidence="2">The sequence shown here is derived from an EMBL/GenBank/DDBJ whole genome shotgun (WGS) entry which is preliminary data.</text>
</comment>
<dbReference type="PANTHER" id="PTHR43081">
    <property type="entry name" value="ADENYLATE CYCLASE, TERMINAL-DIFFERENTIATION SPECIFIC-RELATED"/>
    <property type="match status" value="1"/>
</dbReference>
<feature type="domain" description="Guanylate cyclase" evidence="1">
    <location>
        <begin position="209"/>
        <end position="335"/>
    </location>
</feature>
<dbReference type="AlphaFoldDB" id="A0A366XFT1"/>
<evidence type="ECO:0000313" key="2">
    <source>
        <dbReference type="EMBL" id="RBW62649.1"/>
    </source>
</evidence>
<dbReference type="RefSeq" id="WP_113821498.1">
    <property type="nucleotide sequence ID" value="NZ_QOCE01000002.1"/>
</dbReference>